<protein>
    <submittedName>
        <fullName evidence="7">HyaD/HybD family hydrogenase maturation endopeptidase</fullName>
    </submittedName>
</protein>
<keyword evidence="3" id="KW-0645">Protease</keyword>
<dbReference type="SUPFAM" id="SSF53163">
    <property type="entry name" value="HybD-like"/>
    <property type="match status" value="1"/>
</dbReference>
<dbReference type="PRINTS" id="PR00446">
    <property type="entry name" value="HYDRGNUPTAKE"/>
</dbReference>
<evidence type="ECO:0000256" key="4">
    <source>
        <dbReference type="ARBA" id="ARBA00022723"/>
    </source>
</evidence>
<comment type="caution">
    <text evidence="7">The sequence shown here is derived from an EMBL/GenBank/DDBJ whole genome shotgun (WGS) entry which is preliminary data.</text>
</comment>
<proteinExistence type="inferred from homology"/>
<accession>A0ABW4YB59</accession>
<dbReference type="PANTHER" id="PTHR30302">
    <property type="entry name" value="HYDROGENASE 1 MATURATION PROTEASE"/>
    <property type="match status" value="1"/>
</dbReference>
<keyword evidence="5" id="KW-0064">Aspartyl protease</keyword>
<dbReference type="Pfam" id="PF01750">
    <property type="entry name" value="HycI"/>
    <property type="match status" value="1"/>
</dbReference>
<dbReference type="InterPro" id="IPR023430">
    <property type="entry name" value="Pept_HybD-like_dom_sf"/>
</dbReference>
<evidence type="ECO:0000256" key="6">
    <source>
        <dbReference type="ARBA" id="ARBA00022801"/>
    </source>
</evidence>
<evidence type="ECO:0000313" key="7">
    <source>
        <dbReference type="EMBL" id="MFD2113105.1"/>
    </source>
</evidence>
<dbReference type="InterPro" id="IPR000671">
    <property type="entry name" value="Peptidase_A31"/>
</dbReference>
<keyword evidence="8" id="KW-1185">Reference proteome</keyword>
<evidence type="ECO:0000256" key="5">
    <source>
        <dbReference type="ARBA" id="ARBA00022750"/>
    </source>
</evidence>
<keyword evidence="4" id="KW-0479">Metal-binding</keyword>
<reference evidence="8" key="1">
    <citation type="journal article" date="2019" name="Int. J. Syst. Evol. Microbiol.">
        <title>The Global Catalogue of Microorganisms (GCM) 10K type strain sequencing project: providing services to taxonomists for standard genome sequencing and annotation.</title>
        <authorList>
            <consortium name="The Broad Institute Genomics Platform"/>
            <consortium name="The Broad Institute Genome Sequencing Center for Infectious Disease"/>
            <person name="Wu L."/>
            <person name="Ma J."/>
        </authorList>
    </citation>
    <scope>NUCLEOTIDE SEQUENCE [LARGE SCALE GENOMIC DNA]</scope>
    <source>
        <strain evidence="8">KACC 12597</strain>
    </source>
</reference>
<evidence type="ECO:0000256" key="1">
    <source>
        <dbReference type="ARBA" id="ARBA00006814"/>
    </source>
</evidence>
<dbReference type="NCBIfam" id="TIGR00072">
    <property type="entry name" value="hydrog_prot"/>
    <property type="match status" value="1"/>
</dbReference>
<dbReference type="PANTHER" id="PTHR30302:SF1">
    <property type="entry name" value="HYDROGENASE 2 MATURATION PROTEASE"/>
    <property type="match status" value="1"/>
</dbReference>
<comment type="similarity">
    <text evidence="1">Belongs to the peptidase A31 family.</text>
</comment>
<dbReference type="Gene3D" id="3.40.50.1450">
    <property type="entry name" value="HybD-like"/>
    <property type="match status" value="1"/>
</dbReference>
<evidence type="ECO:0000313" key="8">
    <source>
        <dbReference type="Proteomes" id="UP001597337"/>
    </source>
</evidence>
<name>A0ABW4YB59_9GAMM</name>
<dbReference type="InterPro" id="IPR004419">
    <property type="entry name" value="Pept_A31_hyd_express"/>
</dbReference>
<organism evidence="7 8">
    <name type="scientific">Thiorhodococcus fuscus</name>
    <dbReference type="NCBI Taxonomy" id="527200"/>
    <lineage>
        <taxon>Bacteria</taxon>
        <taxon>Pseudomonadati</taxon>
        <taxon>Pseudomonadota</taxon>
        <taxon>Gammaproteobacteria</taxon>
        <taxon>Chromatiales</taxon>
        <taxon>Chromatiaceae</taxon>
        <taxon>Thiorhodococcus</taxon>
    </lineage>
</organism>
<dbReference type="RefSeq" id="WP_386027790.1">
    <property type="nucleotide sequence ID" value="NZ_JBHUHX010000042.1"/>
</dbReference>
<keyword evidence="2" id="KW-0533">Nickel</keyword>
<sequence>MSTQTPNVLILGIGNILWADEGFGVRVVEEIANRYRFASNVRLLDGGTQGIYLVDQVRWADVLVVFDAVDYGLPPGSFKRVEGDAVPKFMGAKKMSLHQTGFQEVLALADLMCDFPSHLLLIGVQPVELEDFGGSLRPQVRDQIEPAIVEARRYLEPFGVEWLPVDPEAGAATHEMPHPSLRLADYEAGRPGSDVACRIGDSRVLALRGVG</sequence>
<dbReference type="Proteomes" id="UP001597337">
    <property type="component" value="Unassembled WGS sequence"/>
</dbReference>
<dbReference type="EMBL" id="JBHUHX010000042">
    <property type="protein sequence ID" value="MFD2113105.1"/>
    <property type="molecule type" value="Genomic_DNA"/>
</dbReference>
<evidence type="ECO:0000256" key="2">
    <source>
        <dbReference type="ARBA" id="ARBA00022596"/>
    </source>
</evidence>
<evidence type="ECO:0000256" key="3">
    <source>
        <dbReference type="ARBA" id="ARBA00022670"/>
    </source>
</evidence>
<gene>
    <name evidence="7" type="ORF">ACFSJC_14735</name>
</gene>
<keyword evidence="6" id="KW-0378">Hydrolase</keyword>
<dbReference type="CDD" id="cd06062">
    <property type="entry name" value="H2MP_MemB-H2up"/>
    <property type="match status" value="1"/>
</dbReference>
<dbReference type="NCBIfam" id="TIGR00140">
    <property type="entry name" value="hupD"/>
    <property type="match status" value="1"/>
</dbReference>